<evidence type="ECO:0000256" key="5">
    <source>
        <dbReference type="ARBA" id="ARBA00022692"/>
    </source>
</evidence>
<evidence type="ECO:0000256" key="3">
    <source>
        <dbReference type="ARBA" id="ARBA00022448"/>
    </source>
</evidence>
<name>A0ABV7DQM5_9RHOB</name>
<comment type="similarity">
    <text evidence="2">Belongs to the binding-protein-dependent transport system permease family. HisMQ subfamily.</text>
</comment>
<dbReference type="Pfam" id="PF00528">
    <property type="entry name" value="BPD_transp_1"/>
    <property type="match status" value="1"/>
</dbReference>
<dbReference type="NCBIfam" id="TIGR01726">
    <property type="entry name" value="HEQRo_perm_3TM"/>
    <property type="match status" value="1"/>
</dbReference>
<gene>
    <name evidence="11" type="ORF">ACFOD6_04605</name>
</gene>
<protein>
    <submittedName>
        <fullName evidence="11">Amino acid ABC transporter permease</fullName>
    </submittedName>
</protein>
<proteinExistence type="inferred from homology"/>
<comment type="caution">
    <text evidence="11">The sequence shown here is derived from an EMBL/GenBank/DDBJ whole genome shotgun (WGS) entry which is preliminary data.</text>
</comment>
<organism evidence="11 12">
    <name type="scientific">Tabrizicola soli</name>
    <dbReference type="NCBI Taxonomy" id="2185115"/>
    <lineage>
        <taxon>Bacteria</taxon>
        <taxon>Pseudomonadati</taxon>
        <taxon>Pseudomonadota</taxon>
        <taxon>Alphaproteobacteria</taxon>
        <taxon>Rhodobacterales</taxon>
        <taxon>Paracoccaceae</taxon>
        <taxon>Tabrizicola</taxon>
    </lineage>
</organism>
<dbReference type="PROSITE" id="PS50928">
    <property type="entry name" value="ABC_TM1"/>
    <property type="match status" value="1"/>
</dbReference>
<evidence type="ECO:0000313" key="12">
    <source>
        <dbReference type="Proteomes" id="UP001595445"/>
    </source>
</evidence>
<dbReference type="RefSeq" id="WP_197647305.1">
    <property type="nucleotide sequence ID" value="NZ_JAEACP010000026.1"/>
</dbReference>
<keyword evidence="12" id="KW-1185">Reference proteome</keyword>
<evidence type="ECO:0000256" key="7">
    <source>
        <dbReference type="ARBA" id="ARBA00022989"/>
    </source>
</evidence>
<evidence type="ECO:0000256" key="2">
    <source>
        <dbReference type="ARBA" id="ARBA00010072"/>
    </source>
</evidence>
<keyword evidence="8 9" id="KW-0472">Membrane</keyword>
<dbReference type="EMBL" id="JBHRSM010000009">
    <property type="protein sequence ID" value="MFC3085327.1"/>
    <property type="molecule type" value="Genomic_DNA"/>
</dbReference>
<evidence type="ECO:0000256" key="1">
    <source>
        <dbReference type="ARBA" id="ARBA00004429"/>
    </source>
</evidence>
<keyword evidence="6" id="KW-0029">Amino-acid transport</keyword>
<comment type="subcellular location">
    <subcellularLocation>
        <location evidence="1">Cell inner membrane</location>
        <topology evidence="1">Multi-pass membrane protein</topology>
    </subcellularLocation>
    <subcellularLocation>
        <location evidence="9">Cell membrane</location>
        <topology evidence="9">Multi-pass membrane protein</topology>
    </subcellularLocation>
</comment>
<dbReference type="Gene3D" id="1.10.3720.10">
    <property type="entry name" value="MetI-like"/>
    <property type="match status" value="1"/>
</dbReference>
<dbReference type="PANTHER" id="PTHR30614:SF0">
    <property type="entry name" value="L-CYSTINE TRANSPORT SYSTEM PERMEASE PROTEIN TCYL"/>
    <property type="match status" value="1"/>
</dbReference>
<evidence type="ECO:0000313" key="11">
    <source>
        <dbReference type="EMBL" id="MFC3085327.1"/>
    </source>
</evidence>
<feature type="transmembrane region" description="Helical" evidence="9">
    <location>
        <begin position="47"/>
        <end position="70"/>
    </location>
</feature>
<feature type="transmembrane region" description="Helical" evidence="9">
    <location>
        <begin position="180"/>
        <end position="199"/>
    </location>
</feature>
<accession>A0ABV7DQM5</accession>
<dbReference type="InterPro" id="IPR043429">
    <property type="entry name" value="ArtM/GltK/GlnP/TcyL/YhdX-like"/>
</dbReference>
<dbReference type="InterPro" id="IPR035906">
    <property type="entry name" value="MetI-like_sf"/>
</dbReference>
<evidence type="ECO:0000256" key="8">
    <source>
        <dbReference type="ARBA" id="ARBA00023136"/>
    </source>
</evidence>
<dbReference type="CDD" id="cd06261">
    <property type="entry name" value="TM_PBP2"/>
    <property type="match status" value="1"/>
</dbReference>
<keyword evidence="4" id="KW-1003">Cell membrane</keyword>
<dbReference type="InterPro" id="IPR000515">
    <property type="entry name" value="MetI-like"/>
</dbReference>
<reference evidence="12" key="1">
    <citation type="journal article" date="2019" name="Int. J. Syst. Evol. Microbiol.">
        <title>The Global Catalogue of Microorganisms (GCM) 10K type strain sequencing project: providing services to taxonomists for standard genome sequencing and annotation.</title>
        <authorList>
            <consortium name="The Broad Institute Genomics Platform"/>
            <consortium name="The Broad Institute Genome Sequencing Center for Infectious Disease"/>
            <person name="Wu L."/>
            <person name="Ma J."/>
        </authorList>
    </citation>
    <scope>NUCLEOTIDE SEQUENCE [LARGE SCALE GENOMIC DNA]</scope>
    <source>
        <strain evidence="12">KCTC 62102</strain>
    </source>
</reference>
<evidence type="ECO:0000256" key="9">
    <source>
        <dbReference type="RuleBase" id="RU363032"/>
    </source>
</evidence>
<sequence length="214" mass="22966">MTWGHLVHIAYGIPLTLALTGGAFFVGAVLGFPIMLLRESSFMPLKVAMIAIIAFIRALPPILWVFLLYFGIGTGLINLSPFVAAVAAFGIIAAVNMAEIYRGGMVSISAGQWEAAHALNLSRLSIWRDVMAPQMVRVALPPSATYVIGLMKDSAIASTIGVAELAYRGKQVSQMSFEGLLPFTVVGACYIALSLPVAWLSRTAERKLRAKVAR</sequence>
<evidence type="ECO:0000259" key="10">
    <source>
        <dbReference type="PROSITE" id="PS50928"/>
    </source>
</evidence>
<dbReference type="PANTHER" id="PTHR30614">
    <property type="entry name" value="MEMBRANE COMPONENT OF AMINO ACID ABC TRANSPORTER"/>
    <property type="match status" value="1"/>
</dbReference>
<evidence type="ECO:0000256" key="4">
    <source>
        <dbReference type="ARBA" id="ARBA00022475"/>
    </source>
</evidence>
<feature type="transmembrane region" description="Helical" evidence="9">
    <location>
        <begin position="76"/>
        <end position="95"/>
    </location>
</feature>
<keyword evidence="5 9" id="KW-0812">Transmembrane</keyword>
<keyword evidence="3 9" id="KW-0813">Transport</keyword>
<keyword evidence="7 9" id="KW-1133">Transmembrane helix</keyword>
<evidence type="ECO:0000256" key="6">
    <source>
        <dbReference type="ARBA" id="ARBA00022970"/>
    </source>
</evidence>
<feature type="transmembrane region" description="Helical" evidence="9">
    <location>
        <begin position="12"/>
        <end position="35"/>
    </location>
</feature>
<feature type="domain" description="ABC transmembrane type-1" evidence="10">
    <location>
        <begin position="13"/>
        <end position="201"/>
    </location>
</feature>
<dbReference type="Proteomes" id="UP001595445">
    <property type="component" value="Unassembled WGS sequence"/>
</dbReference>
<dbReference type="InterPro" id="IPR010065">
    <property type="entry name" value="AA_ABC_transptr_permease_3TM"/>
</dbReference>
<dbReference type="SUPFAM" id="SSF161098">
    <property type="entry name" value="MetI-like"/>
    <property type="match status" value="1"/>
</dbReference>